<protein>
    <submittedName>
        <fullName evidence="6">EF-hand domain-containing protein</fullName>
    </submittedName>
</protein>
<reference evidence="7" key="1">
    <citation type="journal article" date="2019" name="Int. J. Syst. Evol. Microbiol.">
        <title>The Global Catalogue of Microorganisms (GCM) 10K type strain sequencing project: providing services to taxonomists for standard genome sequencing and annotation.</title>
        <authorList>
            <consortium name="The Broad Institute Genomics Platform"/>
            <consortium name="The Broad Institute Genome Sequencing Center for Infectious Disease"/>
            <person name="Wu L."/>
            <person name="Ma J."/>
        </authorList>
    </citation>
    <scope>NUCLEOTIDE SEQUENCE [LARGE SCALE GENOMIC DNA]</scope>
    <source>
        <strain evidence="7">JCM 18392</strain>
    </source>
</reference>
<feature type="region of interest" description="Disordered" evidence="3">
    <location>
        <begin position="64"/>
        <end position="108"/>
    </location>
</feature>
<dbReference type="EMBL" id="BAABJY010000002">
    <property type="protein sequence ID" value="GAA4861448.1"/>
    <property type="molecule type" value="Genomic_DNA"/>
</dbReference>
<proteinExistence type="predicted"/>
<evidence type="ECO:0000256" key="2">
    <source>
        <dbReference type="ARBA" id="ARBA00022737"/>
    </source>
</evidence>
<dbReference type="Pfam" id="PF13202">
    <property type="entry name" value="EF-hand_5"/>
    <property type="match status" value="6"/>
</dbReference>
<keyword evidence="1" id="KW-0479">Metal-binding</keyword>
<dbReference type="RefSeq" id="WP_345294601.1">
    <property type="nucleotide sequence ID" value="NZ_BAABJY010000002.1"/>
</dbReference>
<evidence type="ECO:0000259" key="5">
    <source>
        <dbReference type="PROSITE" id="PS50222"/>
    </source>
</evidence>
<dbReference type="InterPro" id="IPR011992">
    <property type="entry name" value="EF-hand-dom_pair"/>
</dbReference>
<dbReference type="Gene3D" id="1.10.238.10">
    <property type="entry name" value="EF-hand"/>
    <property type="match status" value="3"/>
</dbReference>
<dbReference type="PANTHER" id="PTHR10827:SF98">
    <property type="entry name" value="45 KDA CALCIUM-BINDING PROTEIN"/>
    <property type="match status" value="1"/>
</dbReference>
<dbReference type="SUPFAM" id="SSF47473">
    <property type="entry name" value="EF-hand"/>
    <property type="match status" value="2"/>
</dbReference>
<gene>
    <name evidence="6" type="ORF">GCM10023332_11790</name>
</gene>
<dbReference type="PROSITE" id="PS00018">
    <property type="entry name" value="EF_HAND_1"/>
    <property type="match status" value="2"/>
</dbReference>
<dbReference type="Proteomes" id="UP001501323">
    <property type="component" value="Unassembled WGS sequence"/>
</dbReference>
<accession>A0ABP9DWZ5</accession>
<organism evidence="6 7">
    <name type="scientific">Luteimonas vadosa</name>
    <dbReference type="NCBI Taxonomy" id="1165507"/>
    <lineage>
        <taxon>Bacteria</taxon>
        <taxon>Pseudomonadati</taxon>
        <taxon>Pseudomonadota</taxon>
        <taxon>Gammaproteobacteria</taxon>
        <taxon>Lysobacterales</taxon>
        <taxon>Lysobacteraceae</taxon>
        <taxon>Luteimonas</taxon>
    </lineage>
</organism>
<sequence>MKHHALYLAGALALVSLGTVAFAQDPAPAAKPHGGHAMRLDTNRDGAIDRTEAAAMPRLAERFEQLDRNGDGRLDAGERPRHRMGRHGGGRHGGGRHGGLASLDTDNDGRISRSEAAAATGGRQKLAAEFAAIDANKDGYLVRGELRAYHERMRPRREAERAQRFDAKFAEADLNRDGKLSRIEVGEKMPRLADRFSWMDDDRDGFLSREELRTKDRRR</sequence>
<evidence type="ECO:0000313" key="6">
    <source>
        <dbReference type="EMBL" id="GAA4861448.1"/>
    </source>
</evidence>
<keyword evidence="7" id="KW-1185">Reference proteome</keyword>
<dbReference type="InterPro" id="IPR002048">
    <property type="entry name" value="EF_hand_dom"/>
</dbReference>
<keyword evidence="2" id="KW-0677">Repeat</keyword>
<evidence type="ECO:0000313" key="7">
    <source>
        <dbReference type="Proteomes" id="UP001501323"/>
    </source>
</evidence>
<feature type="compositionally biased region" description="Basic residues" evidence="3">
    <location>
        <begin position="80"/>
        <end position="95"/>
    </location>
</feature>
<evidence type="ECO:0000256" key="4">
    <source>
        <dbReference type="SAM" id="SignalP"/>
    </source>
</evidence>
<dbReference type="InterPro" id="IPR018247">
    <property type="entry name" value="EF_Hand_1_Ca_BS"/>
</dbReference>
<comment type="caution">
    <text evidence="6">The sequence shown here is derived from an EMBL/GenBank/DDBJ whole genome shotgun (WGS) entry which is preliminary data.</text>
</comment>
<dbReference type="PROSITE" id="PS50222">
    <property type="entry name" value="EF_HAND_2"/>
    <property type="match status" value="1"/>
</dbReference>
<keyword evidence="4" id="KW-0732">Signal</keyword>
<evidence type="ECO:0000256" key="3">
    <source>
        <dbReference type="SAM" id="MobiDB-lite"/>
    </source>
</evidence>
<feature type="chain" id="PRO_5045592324" evidence="4">
    <location>
        <begin position="24"/>
        <end position="219"/>
    </location>
</feature>
<feature type="signal peptide" evidence="4">
    <location>
        <begin position="1"/>
        <end position="23"/>
    </location>
</feature>
<dbReference type="PANTHER" id="PTHR10827">
    <property type="entry name" value="RETICULOCALBIN"/>
    <property type="match status" value="1"/>
</dbReference>
<evidence type="ECO:0000256" key="1">
    <source>
        <dbReference type="ARBA" id="ARBA00022723"/>
    </source>
</evidence>
<feature type="compositionally biased region" description="Basic and acidic residues" evidence="3">
    <location>
        <begin position="64"/>
        <end position="79"/>
    </location>
</feature>
<name>A0ABP9DWZ5_9GAMM</name>
<feature type="domain" description="EF-hand" evidence="5">
    <location>
        <begin position="160"/>
        <end position="195"/>
    </location>
</feature>